<evidence type="ECO:0000256" key="2">
    <source>
        <dbReference type="ARBA" id="ARBA00022679"/>
    </source>
</evidence>
<dbReference type="SUPFAM" id="SSF53756">
    <property type="entry name" value="UDP-Glycosyltransferase/glycogen phosphorylase"/>
    <property type="match status" value="1"/>
</dbReference>
<keyword evidence="2 3" id="KW-0808">Transferase</keyword>
<name>A0A220VCU8_9GAMM</name>
<reference evidence="3 4" key="1">
    <citation type="journal article" date="2016" name="Int. J. Syst. Evol. Microbiol.">
        <title>Paraphotobacterium marinum gen. nov., sp. nov., a member of the family Vibrionaceae, isolated from surface seawater.</title>
        <authorList>
            <person name="Huang Z."/>
            <person name="Dong C."/>
            <person name="Shao Z."/>
        </authorList>
    </citation>
    <scope>NUCLEOTIDE SEQUENCE [LARGE SCALE GENOMIC DNA]</scope>
    <source>
        <strain evidence="3 4">NSCS20N07D</strain>
    </source>
</reference>
<dbReference type="RefSeq" id="WP_089072966.1">
    <property type="nucleotide sequence ID" value="NZ_CBCSAM010000009.1"/>
</dbReference>
<gene>
    <name evidence="3" type="ORF">CF386_02840</name>
</gene>
<dbReference type="PANTHER" id="PTHR30160">
    <property type="entry name" value="TETRAACYLDISACCHARIDE 4'-KINASE-RELATED"/>
    <property type="match status" value="1"/>
</dbReference>
<evidence type="ECO:0000313" key="3">
    <source>
        <dbReference type="EMBL" id="ASK78056.1"/>
    </source>
</evidence>
<dbReference type="EMBL" id="CP022355">
    <property type="protein sequence ID" value="ASK78056.1"/>
    <property type="molecule type" value="Genomic_DNA"/>
</dbReference>
<dbReference type="GO" id="GO:0008713">
    <property type="term" value="F:ADP-heptose-lipopolysaccharide heptosyltransferase activity"/>
    <property type="evidence" value="ECO:0007669"/>
    <property type="project" value="TreeGrafter"/>
</dbReference>
<keyword evidence="4" id="KW-1185">Reference proteome</keyword>
<dbReference type="OrthoDB" id="9781892at2"/>
<dbReference type="Pfam" id="PF01075">
    <property type="entry name" value="Glyco_transf_9"/>
    <property type="match status" value="1"/>
</dbReference>
<dbReference type="Gene3D" id="3.40.50.2000">
    <property type="entry name" value="Glycogen Phosphorylase B"/>
    <property type="match status" value="2"/>
</dbReference>
<evidence type="ECO:0000256" key="1">
    <source>
        <dbReference type="ARBA" id="ARBA00022676"/>
    </source>
</evidence>
<protein>
    <submittedName>
        <fullName evidence="3">ADP-heptose--LPS heptosyltransferase I</fullName>
    </submittedName>
</protein>
<dbReference type="KEGG" id="pmai:CF386_02840"/>
<sequence>MKKCLPLFKKPPKNICILRLSAIGDVSNTVPLISAIQTQWPSTKITWVVGQIEYNLIKNIPKVKFITFNKKNGIKEYLKLRKELKNEKFDALLNLQSSMRANLISLFIKSKYKLGYSKNRSRELQHFFTNVKVQPAQSVHVLDNFMSFGKCLGVSEEKISWNIPINQVSLENLKKKIPNQPICILIPSASNPQRNWTIDGYLKLIEYLNKLGFHIILAGSPASREVVFANKIAENCSCEVLNFVGKTSLEDLYALISIANLVVAPDTGPAHLAASLNIPTVGLYAYQNPQRTGPYNFIQYTVNAYDEALKKERDSVQKNWRYRIKNEKAMELIKIKDVKEKIEQIIFDKNIQIN</sequence>
<dbReference type="GO" id="GO:0009244">
    <property type="term" value="P:lipopolysaccharide core region biosynthetic process"/>
    <property type="evidence" value="ECO:0007669"/>
    <property type="project" value="TreeGrafter"/>
</dbReference>
<organism evidence="3 4">
    <name type="scientific">Paraphotobacterium marinum</name>
    <dbReference type="NCBI Taxonomy" id="1755811"/>
    <lineage>
        <taxon>Bacteria</taxon>
        <taxon>Pseudomonadati</taxon>
        <taxon>Pseudomonadota</taxon>
        <taxon>Gammaproteobacteria</taxon>
        <taxon>Vibrionales</taxon>
        <taxon>Vibrionaceae</taxon>
        <taxon>Paraphotobacterium</taxon>
    </lineage>
</organism>
<dbReference type="Proteomes" id="UP000242175">
    <property type="component" value="Chromosome large"/>
</dbReference>
<dbReference type="AlphaFoldDB" id="A0A220VCU8"/>
<evidence type="ECO:0000313" key="4">
    <source>
        <dbReference type="Proteomes" id="UP000242175"/>
    </source>
</evidence>
<dbReference type="GO" id="GO:0005829">
    <property type="term" value="C:cytosol"/>
    <property type="evidence" value="ECO:0007669"/>
    <property type="project" value="TreeGrafter"/>
</dbReference>
<proteinExistence type="predicted"/>
<keyword evidence="1" id="KW-0328">Glycosyltransferase</keyword>
<accession>A0A220VCU8</accession>
<dbReference type="PANTHER" id="PTHR30160:SF21">
    <property type="entry name" value="LIPOPOLYSACCHARIDE CORE HEPTOSYLTRANSFERASE OPSX"/>
    <property type="match status" value="1"/>
</dbReference>
<dbReference type="CDD" id="cd03789">
    <property type="entry name" value="GT9_LPS_heptosyltransferase"/>
    <property type="match status" value="1"/>
</dbReference>
<dbReference type="InterPro" id="IPR051199">
    <property type="entry name" value="LPS_LOS_Heptosyltrfase"/>
</dbReference>
<dbReference type="InterPro" id="IPR002201">
    <property type="entry name" value="Glyco_trans_9"/>
</dbReference>